<feature type="compositionally biased region" description="Basic and acidic residues" evidence="1">
    <location>
        <begin position="119"/>
        <end position="134"/>
    </location>
</feature>
<dbReference type="RefSeq" id="WP_189074588.1">
    <property type="nucleotide sequence ID" value="NZ_BMQN01000017.1"/>
</dbReference>
<comment type="caution">
    <text evidence="2">The sequence shown here is derived from an EMBL/GenBank/DDBJ whole genome shotgun (WGS) entry which is preliminary data.</text>
</comment>
<sequence>MARPKGTYTTLENWALDLAPTLPGAAGWVLLALSRQSNYRRQEMTTGDLINTLPYKERTIQQALAFLVTEGHVLAHEGAHVLRGACTSLAQDARTNVRHQQGRNAHPAQESAKANPAIEGHKGRNKEGIQKEEQINTPPTPQGGEARNVTAPGVQDQVPAAVAGQGRSPDGEAADAADTGLPLTGEVQTTRKARRETKATSTEQVPAARRAAAALPELPEDLAAVPGLPEAWAAWLQYRRERRLATAPSTAAGMFNKLRQLAAEGHGPVEVIHTSITNGWQGLFPLRAAHVVKFTPRPQTTQAANEQAAQRASDIYAALQEDTRAVF</sequence>
<name>A0ABQ2SAN9_9DEIO</name>
<protein>
    <submittedName>
        <fullName evidence="2">Uncharacterized protein</fullName>
    </submittedName>
</protein>
<reference evidence="3" key="1">
    <citation type="journal article" date="2019" name="Int. J. Syst. Evol. Microbiol.">
        <title>The Global Catalogue of Microorganisms (GCM) 10K type strain sequencing project: providing services to taxonomists for standard genome sequencing and annotation.</title>
        <authorList>
            <consortium name="The Broad Institute Genomics Platform"/>
            <consortium name="The Broad Institute Genome Sequencing Center for Infectious Disease"/>
            <person name="Wu L."/>
            <person name="Ma J."/>
        </authorList>
    </citation>
    <scope>NUCLEOTIDE SEQUENCE [LARGE SCALE GENOMIC DNA]</scope>
    <source>
        <strain evidence="3">JCM 31405</strain>
    </source>
</reference>
<evidence type="ECO:0000313" key="3">
    <source>
        <dbReference type="Proteomes" id="UP000644548"/>
    </source>
</evidence>
<keyword evidence="3" id="KW-1185">Reference proteome</keyword>
<dbReference type="Proteomes" id="UP000644548">
    <property type="component" value="Unassembled WGS sequence"/>
</dbReference>
<proteinExistence type="predicted"/>
<organism evidence="2 3">
    <name type="scientific">Deinococcus sedimenti</name>
    <dbReference type="NCBI Taxonomy" id="1867090"/>
    <lineage>
        <taxon>Bacteria</taxon>
        <taxon>Thermotogati</taxon>
        <taxon>Deinococcota</taxon>
        <taxon>Deinococci</taxon>
        <taxon>Deinococcales</taxon>
        <taxon>Deinococcaceae</taxon>
        <taxon>Deinococcus</taxon>
    </lineage>
</organism>
<feature type="region of interest" description="Disordered" evidence="1">
    <location>
        <begin position="162"/>
        <end position="207"/>
    </location>
</feature>
<feature type="region of interest" description="Disordered" evidence="1">
    <location>
        <begin position="95"/>
        <end position="150"/>
    </location>
</feature>
<accession>A0ABQ2SAN9</accession>
<gene>
    <name evidence="2" type="ORF">GCM10008960_36400</name>
</gene>
<dbReference type="EMBL" id="BMQN01000017">
    <property type="protein sequence ID" value="GGS06724.1"/>
    <property type="molecule type" value="Genomic_DNA"/>
</dbReference>
<evidence type="ECO:0000313" key="2">
    <source>
        <dbReference type="EMBL" id="GGS06724.1"/>
    </source>
</evidence>
<evidence type="ECO:0000256" key="1">
    <source>
        <dbReference type="SAM" id="MobiDB-lite"/>
    </source>
</evidence>